<dbReference type="Pfam" id="PF19069">
    <property type="entry name" value="DUF5765"/>
    <property type="match status" value="1"/>
</dbReference>
<dbReference type="EMBL" id="MN739044">
    <property type="protein sequence ID" value="QHS85523.1"/>
    <property type="molecule type" value="Genomic_DNA"/>
</dbReference>
<protein>
    <submittedName>
        <fullName evidence="2">Uncharacterized protein</fullName>
    </submittedName>
</protein>
<dbReference type="InterPro" id="IPR043912">
    <property type="entry name" value="DUF5765"/>
</dbReference>
<feature type="transmembrane region" description="Helical" evidence="1">
    <location>
        <begin position="159"/>
        <end position="176"/>
    </location>
</feature>
<feature type="transmembrane region" description="Helical" evidence="1">
    <location>
        <begin position="96"/>
        <end position="114"/>
    </location>
</feature>
<feature type="transmembrane region" description="Helical" evidence="1">
    <location>
        <begin position="181"/>
        <end position="199"/>
    </location>
</feature>
<evidence type="ECO:0000256" key="1">
    <source>
        <dbReference type="SAM" id="Phobius"/>
    </source>
</evidence>
<name>A0A6C0B227_9ZZZZ</name>
<feature type="transmembrane region" description="Helical" evidence="1">
    <location>
        <begin position="6"/>
        <end position="26"/>
    </location>
</feature>
<feature type="transmembrane region" description="Helical" evidence="1">
    <location>
        <begin position="33"/>
        <end position="54"/>
    </location>
</feature>
<organism evidence="2">
    <name type="scientific">viral metagenome</name>
    <dbReference type="NCBI Taxonomy" id="1070528"/>
    <lineage>
        <taxon>unclassified sequences</taxon>
        <taxon>metagenomes</taxon>
        <taxon>organismal metagenomes</taxon>
    </lineage>
</organism>
<dbReference type="AlphaFoldDB" id="A0A6C0B227"/>
<keyword evidence="1" id="KW-0472">Membrane</keyword>
<keyword evidence="1" id="KW-0812">Transmembrane</keyword>
<evidence type="ECO:0000313" key="2">
    <source>
        <dbReference type="EMBL" id="QHS85523.1"/>
    </source>
</evidence>
<proteinExistence type="predicted"/>
<feature type="transmembrane region" description="Helical" evidence="1">
    <location>
        <begin position="69"/>
        <end position="87"/>
    </location>
</feature>
<reference evidence="2" key="1">
    <citation type="journal article" date="2020" name="Nature">
        <title>Giant virus diversity and host interactions through global metagenomics.</title>
        <authorList>
            <person name="Schulz F."/>
            <person name="Roux S."/>
            <person name="Paez-Espino D."/>
            <person name="Jungbluth S."/>
            <person name="Walsh D.A."/>
            <person name="Denef V.J."/>
            <person name="McMahon K.D."/>
            <person name="Konstantinidis K.T."/>
            <person name="Eloe-Fadrosh E.A."/>
            <person name="Kyrpides N.C."/>
            <person name="Woyke T."/>
        </authorList>
    </citation>
    <scope>NUCLEOTIDE SEQUENCE</scope>
    <source>
        <strain evidence="2">GVMAG-M-3300009182-78</strain>
    </source>
</reference>
<accession>A0A6C0B227</accession>
<feature type="transmembrane region" description="Helical" evidence="1">
    <location>
        <begin position="205"/>
        <end position="224"/>
    </location>
</feature>
<keyword evidence="1" id="KW-1133">Transmembrane helix</keyword>
<sequence length="233" mass="27274">MCYNSTISFTFFGLGLAASFYIYYFAHLIKKTGVYWLLLFYSLMELLQGVQYFYVNQCDMWMNRLLTEFAYVLVILQPFIWNLYFYVNSAFCEKPIFLVALWLCICWIVVNLFARITYGVKNVEHQTKSHSVYASEKVCTKKKLSHLYWEWTSANFGDMNANFLTYLLLWFIPALVSTQHWITSVVLICSALVGAYMAYAAKEPFIFTSVWCYISVPIVLLVILQSFGLKRLI</sequence>